<evidence type="ECO:0000259" key="2">
    <source>
        <dbReference type="PROSITE" id="PS51061"/>
    </source>
</evidence>
<reference evidence="3 4" key="1">
    <citation type="journal article" date="2007" name="Nature">
        <title>Evolution of genes and genomes on the Drosophila phylogeny.</title>
        <authorList>
            <consortium name="Drosophila 12 Genomes Consortium"/>
            <person name="Clark A.G."/>
            <person name="Eisen M.B."/>
            <person name="Smith D.R."/>
            <person name="Bergman C.M."/>
            <person name="Oliver B."/>
            <person name="Markow T.A."/>
            <person name="Kaufman T.C."/>
            <person name="Kellis M."/>
            <person name="Gelbart W."/>
            <person name="Iyer V.N."/>
            <person name="Pollard D.A."/>
            <person name="Sackton T.B."/>
            <person name="Larracuente A.M."/>
            <person name="Singh N.D."/>
            <person name="Abad J.P."/>
            <person name="Abt D.N."/>
            <person name="Adryan B."/>
            <person name="Aguade M."/>
            <person name="Akashi H."/>
            <person name="Anderson W.W."/>
            <person name="Aquadro C.F."/>
            <person name="Ardell D.H."/>
            <person name="Arguello R."/>
            <person name="Artieri C.G."/>
            <person name="Barbash D.A."/>
            <person name="Barker D."/>
            <person name="Barsanti P."/>
            <person name="Batterham P."/>
            <person name="Batzoglou S."/>
            <person name="Begun D."/>
            <person name="Bhutkar A."/>
            <person name="Blanco E."/>
            <person name="Bosak S.A."/>
            <person name="Bradley R.K."/>
            <person name="Brand A.D."/>
            <person name="Brent M.R."/>
            <person name="Brooks A.N."/>
            <person name="Brown R.H."/>
            <person name="Butlin R.K."/>
            <person name="Caggese C."/>
            <person name="Calvi B.R."/>
            <person name="Bernardo de Carvalho A."/>
            <person name="Caspi A."/>
            <person name="Castrezana S."/>
            <person name="Celniker S.E."/>
            <person name="Chang J.L."/>
            <person name="Chapple C."/>
            <person name="Chatterji S."/>
            <person name="Chinwalla A."/>
            <person name="Civetta A."/>
            <person name="Clifton S.W."/>
            <person name="Comeron J.M."/>
            <person name="Costello J.C."/>
            <person name="Coyne J.A."/>
            <person name="Daub J."/>
            <person name="David R.G."/>
            <person name="Delcher A.L."/>
            <person name="Delehaunty K."/>
            <person name="Do C.B."/>
            <person name="Ebling H."/>
            <person name="Edwards K."/>
            <person name="Eickbush T."/>
            <person name="Evans J.D."/>
            <person name="Filipski A."/>
            <person name="Findeiss S."/>
            <person name="Freyhult E."/>
            <person name="Fulton L."/>
            <person name="Fulton R."/>
            <person name="Garcia A.C."/>
            <person name="Gardiner A."/>
            <person name="Garfield D.A."/>
            <person name="Garvin B.E."/>
            <person name="Gibson G."/>
            <person name="Gilbert D."/>
            <person name="Gnerre S."/>
            <person name="Godfrey J."/>
            <person name="Good R."/>
            <person name="Gotea V."/>
            <person name="Gravely B."/>
            <person name="Greenberg A.J."/>
            <person name="Griffiths-Jones S."/>
            <person name="Gross S."/>
            <person name="Guigo R."/>
            <person name="Gustafson E.A."/>
            <person name="Haerty W."/>
            <person name="Hahn M.W."/>
            <person name="Halligan D.L."/>
            <person name="Halpern A.L."/>
            <person name="Halter G.M."/>
            <person name="Han M.V."/>
            <person name="Heger A."/>
            <person name="Hillier L."/>
            <person name="Hinrichs A.S."/>
            <person name="Holmes I."/>
            <person name="Hoskins R.A."/>
            <person name="Hubisz M.J."/>
            <person name="Hultmark D."/>
            <person name="Huntley M.A."/>
            <person name="Jaffe D.B."/>
            <person name="Jagadeeshan S."/>
            <person name="Jeck W.R."/>
            <person name="Johnson J."/>
            <person name="Jones C.D."/>
            <person name="Jordan W.C."/>
            <person name="Karpen G.H."/>
            <person name="Kataoka E."/>
            <person name="Keightley P.D."/>
            <person name="Kheradpour P."/>
            <person name="Kirkness E.F."/>
            <person name="Koerich L.B."/>
            <person name="Kristiansen K."/>
            <person name="Kudrna D."/>
            <person name="Kulathinal R.J."/>
            <person name="Kumar S."/>
            <person name="Kwok R."/>
            <person name="Lander E."/>
            <person name="Langley C.H."/>
            <person name="Lapoint R."/>
            <person name="Lazzaro B.P."/>
            <person name="Lee S.J."/>
            <person name="Levesque L."/>
            <person name="Li R."/>
            <person name="Lin C.F."/>
            <person name="Lin M.F."/>
            <person name="Lindblad-Toh K."/>
            <person name="Llopart A."/>
            <person name="Long M."/>
            <person name="Low L."/>
            <person name="Lozovsky E."/>
            <person name="Lu J."/>
            <person name="Luo M."/>
            <person name="Machado C.A."/>
            <person name="Makalowski W."/>
            <person name="Marzo M."/>
            <person name="Matsuda M."/>
            <person name="Matzkin L."/>
            <person name="McAllister B."/>
            <person name="McBride C.S."/>
            <person name="McKernan B."/>
            <person name="McKernan K."/>
            <person name="Mendez-Lago M."/>
            <person name="Minx P."/>
            <person name="Mollenhauer M.U."/>
            <person name="Montooth K."/>
            <person name="Mount S.M."/>
            <person name="Mu X."/>
            <person name="Myers E."/>
            <person name="Negre B."/>
            <person name="Newfeld S."/>
            <person name="Nielsen R."/>
            <person name="Noor M.A."/>
            <person name="O'Grady P."/>
            <person name="Pachter L."/>
            <person name="Papaceit M."/>
            <person name="Parisi M.J."/>
            <person name="Parisi M."/>
            <person name="Parts L."/>
            <person name="Pedersen J.S."/>
            <person name="Pesole G."/>
            <person name="Phillippy A.M."/>
            <person name="Ponting C.P."/>
            <person name="Pop M."/>
            <person name="Porcelli D."/>
            <person name="Powell J.R."/>
            <person name="Prohaska S."/>
            <person name="Pruitt K."/>
            <person name="Puig M."/>
            <person name="Quesneville H."/>
            <person name="Ram K.R."/>
            <person name="Rand D."/>
            <person name="Rasmussen M.D."/>
            <person name="Reed L.K."/>
            <person name="Reenan R."/>
            <person name="Reily A."/>
            <person name="Remington K.A."/>
            <person name="Rieger T.T."/>
            <person name="Ritchie M.G."/>
            <person name="Robin C."/>
            <person name="Rogers Y.H."/>
            <person name="Rohde C."/>
            <person name="Rozas J."/>
            <person name="Rubenfield M.J."/>
            <person name="Ruiz A."/>
            <person name="Russo S."/>
            <person name="Salzberg S.L."/>
            <person name="Sanchez-Gracia A."/>
            <person name="Saranga D.J."/>
            <person name="Sato H."/>
            <person name="Schaeffer S.W."/>
            <person name="Schatz M.C."/>
            <person name="Schlenke T."/>
            <person name="Schwartz R."/>
            <person name="Segarra C."/>
            <person name="Singh R.S."/>
            <person name="Sirot L."/>
            <person name="Sirota M."/>
            <person name="Sisneros N.B."/>
            <person name="Smith C.D."/>
            <person name="Smith T.F."/>
            <person name="Spieth J."/>
            <person name="Stage D.E."/>
            <person name="Stark A."/>
            <person name="Stephan W."/>
            <person name="Strausberg R.L."/>
            <person name="Strempel S."/>
            <person name="Sturgill D."/>
            <person name="Sutton G."/>
            <person name="Sutton G.G."/>
            <person name="Tao W."/>
            <person name="Teichmann S."/>
            <person name="Tobari Y.N."/>
            <person name="Tomimura Y."/>
            <person name="Tsolas J.M."/>
            <person name="Valente V.L."/>
            <person name="Venter E."/>
            <person name="Venter J.C."/>
            <person name="Vicario S."/>
            <person name="Vieira F.G."/>
            <person name="Vilella A.J."/>
            <person name="Villasante A."/>
            <person name="Walenz B."/>
            <person name="Wang J."/>
            <person name="Wasserman M."/>
            <person name="Watts T."/>
            <person name="Wilson D."/>
            <person name="Wilson R.K."/>
            <person name="Wing R.A."/>
            <person name="Wolfner M.F."/>
            <person name="Wong A."/>
            <person name="Wong G.K."/>
            <person name="Wu C.I."/>
            <person name="Wu G."/>
            <person name="Yamamoto D."/>
            <person name="Yang H.P."/>
            <person name="Yang S.P."/>
            <person name="Yorke J.A."/>
            <person name="Yoshida K."/>
            <person name="Zdobnov E."/>
            <person name="Zhang P."/>
            <person name="Zhang Y."/>
            <person name="Zimin A.V."/>
            <person name="Baldwin J."/>
            <person name="Abdouelleil A."/>
            <person name="Abdulkadir J."/>
            <person name="Abebe A."/>
            <person name="Abera B."/>
            <person name="Abreu J."/>
            <person name="Acer S.C."/>
            <person name="Aftuck L."/>
            <person name="Alexander A."/>
            <person name="An P."/>
            <person name="Anderson E."/>
            <person name="Anderson S."/>
            <person name="Arachi H."/>
            <person name="Azer M."/>
            <person name="Bachantsang P."/>
            <person name="Barry A."/>
            <person name="Bayul T."/>
            <person name="Berlin A."/>
            <person name="Bessette D."/>
            <person name="Bloom T."/>
            <person name="Blye J."/>
            <person name="Boguslavskiy L."/>
            <person name="Bonnet C."/>
            <person name="Boukhgalter B."/>
            <person name="Bourzgui I."/>
            <person name="Brown A."/>
            <person name="Cahill P."/>
            <person name="Channer S."/>
            <person name="Cheshatsang Y."/>
            <person name="Chuda L."/>
            <person name="Citroen M."/>
            <person name="Collymore A."/>
            <person name="Cooke P."/>
            <person name="Costello M."/>
            <person name="D'Aco K."/>
            <person name="Daza R."/>
            <person name="De Haan G."/>
            <person name="DeGray S."/>
            <person name="DeMaso C."/>
            <person name="Dhargay N."/>
            <person name="Dooley K."/>
            <person name="Dooley E."/>
            <person name="Doricent M."/>
            <person name="Dorje P."/>
            <person name="Dorjee K."/>
            <person name="Dupes A."/>
            <person name="Elong R."/>
            <person name="Falk J."/>
            <person name="Farina A."/>
            <person name="Faro S."/>
            <person name="Ferguson D."/>
            <person name="Fisher S."/>
            <person name="Foley C.D."/>
            <person name="Franke A."/>
            <person name="Friedrich D."/>
            <person name="Gadbois L."/>
            <person name="Gearin G."/>
            <person name="Gearin C.R."/>
            <person name="Giannoukos G."/>
            <person name="Goode T."/>
            <person name="Graham J."/>
            <person name="Grandbois E."/>
            <person name="Grewal S."/>
            <person name="Gyaltsen K."/>
            <person name="Hafez N."/>
            <person name="Hagos B."/>
            <person name="Hall J."/>
            <person name="Henson C."/>
            <person name="Hollinger A."/>
            <person name="Honan T."/>
            <person name="Huard M.D."/>
            <person name="Hughes L."/>
            <person name="Hurhula B."/>
            <person name="Husby M.E."/>
            <person name="Kamat A."/>
            <person name="Kanga B."/>
            <person name="Kashin S."/>
            <person name="Khazanovich D."/>
            <person name="Kisner P."/>
            <person name="Lance K."/>
            <person name="Lara M."/>
            <person name="Lee W."/>
            <person name="Lennon N."/>
            <person name="Letendre F."/>
            <person name="LeVine R."/>
            <person name="Lipovsky A."/>
            <person name="Liu X."/>
            <person name="Liu J."/>
            <person name="Liu S."/>
            <person name="Lokyitsang T."/>
            <person name="Lokyitsang Y."/>
            <person name="Lubonja R."/>
            <person name="Lui A."/>
            <person name="MacDonald P."/>
            <person name="Magnisalis V."/>
            <person name="Maru K."/>
            <person name="Matthews C."/>
            <person name="McCusker W."/>
            <person name="McDonough S."/>
            <person name="Mehta T."/>
            <person name="Meldrim J."/>
            <person name="Meneus L."/>
            <person name="Mihai O."/>
            <person name="Mihalev A."/>
            <person name="Mihova T."/>
            <person name="Mittelman R."/>
            <person name="Mlenga V."/>
            <person name="Montmayeur A."/>
            <person name="Mulrain L."/>
            <person name="Navidi A."/>
            <person name="Naylor J."/>
            <person name="Negash T."/>
            <person name="Nguyen T."/>
            <person name="Nguyen N."/>
            <person name="Nicol R."/>
            <person name="Norbu C."/>
            <person name="Norbu N."/>
            <person name="Novod N."/>
            <person name="O'Neill B."/>
            <person name="Osman S."/>
            <person name="Markiewicz E."/>
            <person name="Oyono O.L."/>
            <person name="Patti C."/>
            <person name="Phunkhang P."/>
            <person name="Pierre F."/>
            <person name="Priest M."/>
            <person name="Raghuraman S."/>
            <person name="Rege F."/>
            <person name="Reyes R."/>
            <person name="Rise C."/>
            <person name="Rogov P."/>
            <person name="Ross K."/>
            <person name="Ryan E."/>
            <person name="Settipalli S."/>
            <person name="Shea T."/>
            <person name="Sherpa N."/>
            <person name="Shi L."/>
            <person name="Shih D."/>
            <person name="Sparrow T."/>
            <person name="Spaulding J."/>
            <person name="Stalker J."/>
            <person name="Stange-Thomann N."/>
            <person name="Stavropoulos S."/>
            <person name="Stone C."/>
            <person name="Strader C."/>
            <person name="Tesfaye S."/>
            <person name="Thomson T."/>
            <person name="Thoulutsang Y."/>
            <person name="Thoulutsang D."/>
            <person name="Topham K."/>
            <person name="Topping I."/>
            <person name="Tsamla T."/>
            <person name="Vassiliev H."/>
            <person name="Vo A."/>
            <person name="Wangchuk T."/>
            <person name="Wangdi T."/>
            <person name="Weiand M."/>
            <person name="Wilkinson J."/>
            <person name="Wilson A."/>
            <person name="Yadav S."/>
            <person name="Young G."/>
            <person name="Yu Q."/>
            <person name="Zembek L."/>
            <person name="Zhong D."/>
            <person name="Zimmer A."/>
            <person name="Zwirko Z."/>
            <person name="Jaffe D.B."/>
            <person name="Alvarez P."/>
            <person name="Brockman W."/>
            <person name="Butler J."/>
            <person name="Chin C."/>
            <person name="Gnerre S."/>
            <person name="Grabherr M."/>
            <person name="Kleber M."/>
            <person name="Mauceli E."/>
            <person name="MacCallum I."/>
        </authorList>
    </citation>
    <scope>NUCLEOTIDE SEQUENCE [LARGE SCALE GENOMIC DNA]</scope>
    <source>
        <strain evidence="4">Tucson 15081-1352.22</strain>
    </source>
</reference>
<evidence type="ECO:0000313" key="3">
    <source>
        <dbReference type="EMBL" id="KRG02300.1"/>
    </source>
</evidence>
<dbReference type="PANTHER" id="PTHR20923:SF1">
    <property type="entry name" value="G PATCH DOMAIN AND ANKYRIN REPEAT-CONTAINING PROTEIN 1"/>
    <property type="match status" value="1"/>
</dbReference>
<dbReference type="SMART" id="SM00443">
    <property type="entry name" value="G_patch"/>
    <property type="match status" value="1"/>
</dbReference>
<dbReference type="AlphaFoldDB" id="A0A0Q9X2R7"/>
<keyword evidence="4" id="KW-1185">Reference proteome</keyword>
<dbReference type="OrthoDB" id="2359216at2759"/>
<dbReference type="PROSITE" id="PS50174">
    <property type="entry name" value="G_PATCH"/>
    <property type="match status" value="1"/>
</dbReference>
<dbReference type="InterPro" id="IPR036867">
    <property type="entry name" value="R3H_dom_sf"/>
</dbReference>
<dbReference type="SMART" id="SM00393">
    <property type="entry name" value="R3H"/>
    <property type="match status" value="1"/>
</dbReference>
<dbReference type="Pfam" id="PF00035">
    <property type="entry name" value="dsrm"/>
    <property type="match status" value="1"/>
</dbReference>
<feature type="domain" description="G-patch" evidence="1">
    <location>
        <begin position="134"/>
        <end position="179"/>
    </location>
</feature>
<dbReference type="CDD" id="cd02640">
    <property type="entry name" value="R3H_NRF"/>
    <property type="match status" value="1"/>
</dbReference>
<dbReference type="GO" id="GO:0003676">
    <property type="term" value="F:nucleic acid binding"/>
    <property type="evidence" value="ECO:0007669"/>
    <property type="project" value="UniProtKB-UniRule"/>
</dbReference>
<dbReference type="InterPro" id="IPR039146">
    <property type="entry name" value="GPANK1"/>
</dbReference>
<dbReference type="Pfam" id="PF01585">
    <property type="entry name" value="G-patch"/>
    <property type="match status" value="1"/>
</dbReference>
<protein>
    <submittedName>
        <fullName evidence="3">Uncharacterized protein, isoform B</fullName>
    </submittedName>
</protein>
<accession>A0A0Q9X2R7</accession>
<name>A0A0Q9X2R7_DROMO</name>
<dbReference type="PANTHER" id="PTHR20923">
    <property type="entry name" value="BAT4 PROTEIN-RELATED"/>
    <property type="match status" value="1"/>
</dbReference>
<dbReference type="InterPro" id="IPR034071">
    <property type="entry name" value="R3H_NRF"/>
</dbReference>
<dbReference type="InterPro" id="IPR000467">
    <property type="entry name" value="G_patch_dom"/>
</dbReference>
<dbReference type="Proteomes" id="UP000009192">
    <property type="component" value="Unassembled WGS sequence"/>
</dbReference>
<feature type="domain" description="R3H" evidence="2">
    <location>
        <begin position="180"/>
        <end position="244"/>
    </location>
</feature>
<dbReference type="GO" id="GO:0010468">
    <property type="term" value="P:regulation of gene expression"/>
    <property type="evidence" value="ECO:0007669"/>
    <property type="project" value="UniProtKB-ARBA"/>
</dbReference>
<gene>
    <name evidence="3" type="primary">Dmoj\GI22032</name>
    <name evidence="3" type="ORF">Dmoj_GI22032</name>
</gene>
<dbReference type="SUPFAM" id="SSF54768">
    <property type="entry name" value="dsRNA-binding domain-like"/>
    <property type="match status" value="1"/>
</dbReference>
<dbReference type="PROSITE" id="PS51061">
    <property type="entry name" value="R3H"/>
    <property type="match status" value="1"/>
</dbReference>
<dbReference type="Pfam" id="PF01424">
    <property type="entry name" value="R3H"/>
    <property type="match status" value="1"/>
</dbReference>
<evidence type="ECO:0000259" key="1">
    <source>
        <dbReference type="PROSITE" id="PS50174"/>
    </source>
</evidence>
<dbReference type="InterPro" id="IPR001374">
    <property type="entry name" value="R3H_dom"/>
</dbReference>
<proteinExistence type="predicted"/>
<dbReference type="EMBL" id="CH933806">
    <property type="protein sequence ID" value="KRG02300.1"/>
    <property type="molecule type" value="Genomic_DNA"/>
</dbReference>
<evidence type="ECO:0000313" key="4">
    <source>
        <dbReference type="Proteomes" id="UP000009192"/>
    </source>
</evidence>
<organism evidence="3 4">
    <name type="scientific">Drosophila mojavensis</name>
    <name type="common">Fruit fly</name>
    <dbReference type="NCBI Taxonomy" id="7230"/>
    <lineage>
        <taxon>Eukaryota</taxon>
        <taxon>Metazoa</taxon>
        <taxon>Ecdysozoa</taxon>
        <taxon>Arthropoda</taxon>
        <taxon>Hexapoda</taxon>
        <taxon>Insecta</taxon>
        <taxon>Pterygota</taxon>
        <taxon>Neoptera</taxon>
        <taxon>Endopterygota</taxon>
        <taxon>Diptera</taxon>
        <taxon>Brachycera</taxon>
        <taxon>Muscomorpha</taxon>
        <taxon>Ephydroidea</taxon>
        <taxon>Drosophilidae</taxon>
        <taxon>Drosophila</taxon>
    </lineage>
</organism>
<dbReference type="InterPro" id="IPR014720">
    <property type="entry name" value="dsRBD_dom"/>
</dbReference>
<sequence>MCFGGGAPLDLFEGLRFGNLIIYLAGGRSCLRNSCNLAKMKYDERLIETQTNETSKTAEIVINDEVIATGQGDNLKAAKVAAYKQALLLLQTHCYSIKLNAARATIKVEKGKNGIDINVTKESADSLTDSKLDASNKGYRMMRMMGWTGGGLGRRKQGREEPVGYLLKNNRMGLGSNDPHANLADYRKLIENYVNSDDIRDMQFEPNFSKEERATFHQIASKFGLRSSSYGTGESRRLLITKKISYNIILNEVLTKRNPKFCERYFVQVPMQKAHLFPGNVAALDLESIME</sequence>
<dbReference type="Gene3D" id="3.30.1370.50">
    <property type="entry name" value="R3H-like domain"/>
    <property type="match status" value="1"/>
</dbReference>
<dbReference type="SUPFAM" id="SSF82708">
    <property type="entry name" value="R3H domain"/>
    <property type="match status" value="1"/>
</dbReference>